<reference evidence="2 3" key="1">
    <citation type="submission" date="2023-03" db="EMBL/GenBank/DDBJ databases">
        <title>High recombination rates correlate with genetic variation in Cardiocondyla obscurior ants.</title>
        <authorList>
            <person name="Errbii M."/>
        </authorList>
    </citation>
    <scope>NUCLEOTIDE SEQUENCE [LARGE SCALE GENOMIC DNA]</scope>
    <source>
        <strain evidence="2">Alpha-2009</strain>
        <tissue evidence="2">Whole body</tissue>
    </source>
</reference>
<feature type="region of interest" description="Disordered" evidence="1">
    <location>
        <begin position="115"/>
        <end position="134"/>
    </location>
</feature>
<dbReference type="AlphaFoldDB" id="A0AAW2GE27"/>
<protein>
    <submittedName>
        <fullName evidence="2">Uncharacterized protein</fullName>
    </submittedName>
</protein>
<name>A0AAW2GE27_9HYME</name>
<dbReference type="Proteomes" id="UP001430953">
    <property type="component" value="Unassembled WGS sequence"/>
</dbReference>
<keyword evidence="3" id="KW-1185">Reference proteome</keyword>
<sequence length="199" mass="22453">MPRPFLNAKESTLMLYEALLETACNPNATLCAVQSLLESSPAQSFLASKQFYEVVPEPRPIENTAAISERHVCCKRIRGDSGDIKYEETGKRGNSLKFEERGGFSLICFRPISEKTHTSSPRSPPSRRLPEELDPGHIRMSSHAFISNERFRASGKRSISRARVLARPTVRFQCFIFSPARSYPREKIKGRRAKIVIAP</sequence>
<evidence type="ECO:0000313" key="3">
    <source>
        <dbReference type="Proteomes" id="UP001430953"/>
    </source>
</evidence>
<organism evidence="2 3">
    <name type="scientific">Cardiocondyla obscurior</name>
    <dbReference type="NCBI Taxonomy" id="286306"/>
    <lineage>
        <taxon>Eukaryota</taxon>
        <taxon>Metazoa</taxon>
        <taxon>Ecdysozoa</taxon>
        <taxon>Arthropoda</taxon>
        <taxon>Hexapoda</taxon>
        <taxon>Insecta</taxon>
        <taxon>Pterygota</taxon>
        <taxon>Neoptera</taxon>
        <taxon>Endopterygota</taxon>
        <taxon>Hymenoptera</taxon>
        <taxon>Apocrita</taxon>
        <taxon>Aculeata</taxon>
        <taxon>Formicoidea</taxon>
        <taxon>Formicidae</taxon>
        <taxon>Myrmicinae</taxon>
        <taxon>Cardiocondyla</taxon>
    </lineage>
</organism>
<proteinExistence type="predicted"/>
<evidence type="ECO:0000256" key="1">
    <source>
        <dbReference type="SAM" id="MobiDB-lite"/>
    </source>
</evidence>
<gene>
    <name evidence="2" type="ORF">PUN28_005075</name>
</gene>
<dbReference type="EMBL" id="JADYXP020000004">
    <property type="protein sequence ID" value="KAL0126456.1"/>
    <property type="molecule type" value="Genomic_DNA"/>
</dbReference>
<comment type="caution">
    <text evidence="2">The sequence shown here is derived from an EMBL/GenBank/DDBJ whole genome shotgun (WGS) entry which is preliminary data.</text>
</comment>
<accession>A0AAW2GE27</accession>
<evidence type="ECO:0000313" key="2">
    <source>
        <dbReference type="EMBL" id="KAL0126456.1"/>
    </source>
</evidence>